<feature type="region of interest" description="Disordered" evidence="5">
    <location>
        <begin position="62"/>
        <end position="88"/>
    </location>
</feature>
<feature type="compositionally biased region" description="Basic and acidic residues" evidence="5">
    <location>
        <begin position="170"/>
        <end position="186"/>
    </location>
</feature>
<feature type="region of interest" description="Disordered" evidence="5">
    <location>
        <begin position="1"/>
        <end position="35"/>
    </location>
</feature>
<feature type="compositionally biased region" description="Polar residues" evidence="5">
    <location>
        <begin position="62"/>
        <end position="78"/>
    </location>
</feature>
<feature type="compositionally biased region" description="Low complexity" evidence="5">
    <location>
        <begin position="300"/>
        <end position="310"/>
    </location>
</feature>
<dbReference type="InterPro" id="IPR011598">
    <property type="entry name" value="bHLH_dom"/>
</dbReference>
<organism evidence="7 8">
    <name type="scientific">Stephania yunnanensis</name>
    <dbReference type="NCBI Taxonomy" id="152371"/>
    <lineage>
        <taxon>Eukaryota</taxon>
        <taxon>Viridiplantae</taxon>
        <taxon>Streptophyta</taxon>
        <taxon>Embryophyta</taxon>
        <taxon>Tracheophyta</taxon>
        <taxon>Spermatophyta</taxon>
        <taxon>Magnoliopsida</taxon>
        <taxon>Ranunculales</taxon>
        <taxon>Menispermaceae</taxon>
        <taxon>Menispermoideae</taxon>
        <taxon>Cissampelideae</taxon>
        <taxon>Stephania</taxon>
    </lineage>
</organism>
<feature type="compositionally biased region" description="Low complexity" evidence="5">
    <location>
        <begin position="197"/>
        <end position="216"/>
    </location>
</feature>
<keyword evidence="3" id="KW-0804">Transcription</keyword>
<dbReference type="GO" id="GO:0046983">
    <property type="term" value="F:protein dimerization activity"/>
    <property type="evidence" value="ECO:0007669"/>
    <property type="project" value="InterPro"/>
</dbReference>
<dbReference type="GO" id="GO:0003700">
    <property type="term" value="F:DNA-binding transcription factor activity"/>
    <property type="evidence" value="ECO:0007669"/>
    <property type="project" value="InterPro"/>
</dbReference>
<dbReference type="PANTHER" id="PTHR46807:SF1">
    <property type="entry name" value="TRANSCRIPTION FACTOR PIF3"/>
    <property type="match status" value="1"/>
</dbReference>
<accession>A0AAP0PZ85</accession>
<evidence type="ECO:0000313" key="7">
    <source>
        <dbReference type="EMBL" id="KAK9161887.1"/>
    </source>
</evidence>
<feature type="domain" description="BHLH" evidence="6">
    <location>
        <begin position="482"/>
        <end position="531"/>
    </location>
</feature>
<dbReference type="InterPro" id="IPR047265">
    <property type="entry name" value="PIF1-like_bHLH"/>
</dbReference>
<evidence type="ECO:0000256" key="2">
    <source>
        <dbReference type="ARBA" id="ARBA00023015"/>
    </source>
</evidence>
<evidence type="ECO:0000256" key="1">
    <source>
        <dbReference type="ARBA" id="ARBA00004123"/>
    </source>
</evidence>
<dbReference type="FunFam" id="4.10.280.10:FF:000004">
    <property type="entry name" value="Basic helix-loop-helix transcription factor"/>
    <property type="match status" value="1"/>
</dbReference>
<protein>
    <recommendedName>
        <fullName evidence="6">BHLH domain-containing protein</fullName>
    </recommendedName>
</protein>
<dbReference type="Pfam" id="PF00010">
    <property type="entry name" value="HLH"/>
    <property type="match status" value="1"/>
</dbReference>
<sequence>MPFSELHHQLSSKGKFESAQHQHQHQHQHQPRQANCSSDLAAFVPENEFVELVWENGQIMMQGQSSKSRKNPPSSMMSHISKDQGDAVTPKFDKFGADPLLNDFSSSGNMGLAAPQEDDLVRWLNYPLDDNDDCSDFFSELSGENLNALPPPPPPQAVANAVPTKPTIHSLRDSHALSSSHPDHRTKFSVGEAPPRTTSAATQLRSSAAAAAAAASPPLHQFHTSLQSPTFNPPHNLSFTNGHHHHHHHHHHQSNTTMDEKQDTTGPTRPPPPPPTNSNSGFLNFSHFLRPAIKTNNLQSSSASASAGRAPPAPPSSSGPDRFRTNDKVSAMGSTNAMESTVIESTSGSRSTAAYQSHPLHMPPKVDAMPPTDKSSKEALCQEDVYVKKKKKKNNNTSSDQASFCASTAMGKPESEKVAAETTVVASSSVCSGASNDPKHLSKRKSRDTEDSEYPSEDVEEESVAAKKPATGRGSTSTKRSRAAEVHNLSERRRRDRINEKMRALQELIPNCNKVDKASMLDEAIEYLKTLQLQVQIMSMGTGLCMPPMMLPPGMQRMHAPHMSPFSPMGGASSACPLIQVPPMHGPQFPCGTVPGPSSLPMMTGSSAQMFGLPGQGLSMPRPPFVHMPGAPSTRPASSPIVPGPADVEEIQDPALHSSSKDQNENLDLQMPKTNSHSLEHQVIKEGFEQSAMAQKIDQNKHDGNN</sequence>
<evidence type="ECO:0000256" key="5">
    <source>
        <dbReference type="SAM" id="MobiDB-lite"/>
    </source>
</evidence>
<feature type="compositionally biased region" description="Polar residues" evidence="5">
    <location>
        <begin position="332"/>
        <end position="355"/>
    </location>
</feature>
<dbReference type="EMBL" id="JBBNAF010000003">
    <property type="protein sequence ID" value="KAK9161887.1"/>
    <property type="molecule type" value="Genomic_DNA"/>
</dbReference>
<feature type="compositionally biased region" description="Basic and acidic residues" evidence="5">
    <location>
        <begin position="482"/>
        <end position="497"/>
    </location>
</feature>
<dbReference type="Gene3D" id="4.10.280.10">
    <property type="entry name" value="Helix-loop-helix DNA-binding domain"/>
    <property type="match status" value="1"/>
</dbReference>
<feature type="compositionally biased region" description="Polar residues" evidence="5">
    <location>
        <begin position="222"/>
        <end position="241"/>
    </location>
</feature>
<feature type="region of interest" description="Disordered" evidence="5">
    <location>
        <begin position="427"/>
        <end position="497"/>
    </location>
</feature>
<feature type="region of interest" description="Disordered" evidence="5">
    <location>
        <begin position="655"/>
        <end position="682"/>
    </location>
</feature>
<dbReference type="GO" id="GO:0005634">
    <property type="term" value="C:nucleus"/>
    <property type="evidence" value="ECO:0007669"/>
    <property type="project" value="UniProtKB-SubCell"/>
</dbReference>
<dbReference type="PANTHER" id="PTHR46807">
    <property type="entry name" value="TRANSCRIPTION FACTOR PIF3"/>
    <property type="match status" value="1"/>
</dbReference>
<proteinExistence type="predicted"/>
<keyword evidence="4" id="KW-0539">Nucleus</keyword>
<feature type="compositionally biased region" description="Acidic residues" evidence="5">
    <location>
        <begin position="450"/>
        <end position="463"/>
    </location>
</feature>
<dbReference type="Proteomes" id="UP001420932">
    <property type="component" value="Unassembled WGS sequence"/>
</dbReference>
<reference evidence="7 8" key="1">
    <citation type="submission" date="2024-01" db="EMBL/GenBank/DDBJ databases">
        <title>Genome assemblies of Stephania.</title>
        <authorList>
            <person name="Yang L."/>
        </authorList>
    </citation>
    <scope>NUCLEOTIDE SEQUENCE [LARGE SCALE GENOMIC DNA]</scope>
    <source>
        <strain evidence="7">YNDBR</strain>
        <tissue evidence="7">Leaf</tissue>
    </source>
</reference>
<dbReference type="SMART" id="SM00353">
    <property type="entry name" value="HLH"/>
    <property type="match status" value="1"/>
</dbReference>
<gene>
    <name evidence="7" type="ORF">Syun_008228</name>
</gene>
<feature type="region of interest" description="Disordered" evidence="5">
    <location>
        <begin position="169"/>
        <end position="284"/>
    </location>
</feature>
<keyword evidence="2" id="KW-0805">Transcription regulation</keyword>
<dbReference type="InterPro" id="IPR044273">
    <property type="entry name" value="PIF3-like"/>
</dbReference>
<feature type="compositionally biased region" description="Basic and acidic residues" evidence="5">
    <location>
        <begin position="1"/>
        <end position="20"/>
    </location>
</feature>
<evidence type="ECO:0000259" key="6">
    <source>
        <dbReference type="PROSITE" id="PS50888"/>
    </source>
</evidence>
<comment type="caution">
    <text evidence="7">The sequence shown here is derived from an EMBL/GenBank/DDBJ whole genome shotgun (WGS) entry which is preliminary data.</text>
</comment>
<evidence type="ECO:0000256" key="3">
    <source>
        <dbReference type="ARBA" id="ARBA00023163"/>
    </source>
</evidence>
<comment type="subcellular location">
    <subcellularLocation>
        <location evidence="1">Nucleus</location>
    </subcellularLocation>
</comment>
<dbReference type="SUPFAM" id="SSF47459">
    <property type="entry name" value="HLH, helix-loop-helix DNA-binding domain"/>
    <property type="match status" value="1"/>
</dbReference>
<evidence type="ECO:0000313" key="8">
    <source>
        <dbReference type="Proteomes" id="UP001420932"/>
    </source>
</evidence>
<feature type="compositionally biased region" description="Basic residues" evidence="5">
    <location>
        <begin position="242"/>
        <end position="253"/>
    </location>
</feature>
<name>A0AAP0PZ85_9MAGN</name>
<dbReference type="PROSITE" id="PS50888">
    <property type="entry name" value="BHLH"/>
    <property type="match status" value="1"/>
</dbReference>
<keyword evidence="8" id="KW-1185">Reference proteome</keyword>
<dbReference type="AlphaFoldDB" id="A0AAP0PZ85"/>
<feature type="region of interest" description="Disordered" evidence="5">
    <location>
        <begin position="298"/>
        <end position="377"/>
    </location>
</feature>
<dbReference type="InterPro" id="IPR036638">
    <property type="entry name" value="HLH_DNA-bd_sf"/>
</dbReference>
<evidence type="ECO:0000256" key="4">
    <source>
        <dbReference type="ARBA" id="ARBA00023242"/>
    </source>
</evidence>
<dbReference type="CDD" id="cd11445">
    <property type="entry name" value="bHLH_AtPIF_like"/>
    <property type="match status" value="1"/>
</dbReference>